<accession>A0A0K2T1E2</accession>
<dbReference type="AlphaFoldDB" id="A0A0K2T1E2"/>
<reference evidence="2" key="1">
    <citation type="submission" date="2014-05" db="EMBL/GenBank/DDBJ databases">
        <authorList>
            <person name="Chronopoulou M."/>
        </authorList>
    </citation>
    <scope>NUCLEOTIDE SEQUENCE</scope>
    <source>
        <tissue evidence="2">Whole organism</tissue>
    </source>
</reference>
<protein>
    <submittedName>
        <fullName evidence="2">Uncharacterized protein</fullName>
    </submittedName>
</protein>
<keyword evidence="1" id="KW-0812">Transmembrane</keyword>
<proteinExistence type="predicted"/>
<organism evidence="2">
    <name type="scientific">Lepeophtheirus salmonis</name>
    <name type="common">Salmon louse</name>
    <name type="synonym">Caligus salmonis</name>
    <dbReference type="NCBI Taxonomy" id="72036"/>
    <lineage>
        <taxon>Eukaryota</taxon>
        <taxon>Metazoa</taxon>
        <taxon>Ecdysozoa</taxon>
        <taxon>Arthropoda</taxon>
        <taxon>Crustacea</taxon>
        <taxon>Multicrustacea</taxon>
        <taxon>Hexanauplia</taxon>
        <taxon>Copepoda</taxon>
        <taxon>Siphonostomatoida</taxon>
        <taxon>Caligidae</taxon>
        <taxon>Lepeophtheirus</taxon>
    </lineage>
</organism>
<name>A0A0K2T1E2_LEPSM</name>
<sequence>MIISTKIVATSYISTHLILFLILTILLVDLGITYFLMYLEYDNLDAEAERPGA</sequence>
<evidence type="ECO:0000256" key="1">
    <source>
        <dbReference type="SAM" id="Phobius"/>
    </source>
</evidence>
<feature type="transmembrane region" description="Helical" evidence="1">
    <location>
        <begin position="12"/>
        <end position="37"/>
    </location>
</feature>
<evidence type="ECO:0000313" key="2">
    <source>
        <dbReference type="EMBL" id="CDW19301.1"/>
    </source>
</evidence>
<dbReference type="EMBL" id="HACA01001940">
    <property type="protein sequence ID" value="CDW19301.1"/>
    <property type="molecule type" value="Transcribed_RNA"/>
</dbReference>
<keyword evidence="1" id="KW-0472">Membrane</keyword>
<keyword evidence="1" id="KW-1133">Transmembrane helix</keyword>